<dbReference type="SUPFAM" id="SSF103473">
    <property type="entry name" value="MFS general substrate transporter"/>
    <property type="match status" value="1"/>
</dbReference>
<keyword evidence="4 7" id="KW-0812">Transmembrane</keyword>
<keyword evidence="10" id="KW-1185">Reference proteome</keyword>
<dbReference type="Pfam" id="PF00083">
    <property type="entry name" value="Sugar_tr"/>
    <property type="match status" value="1"/>
</dbReference>
<evidence type="ECO:0000256" key="1">
    <source>
        <dbReference type="ARBA" id="ARBA00004141"/>
    </source>
</evidence>
<accession>A0A9D4WP45</accession>
<evidence type="ECO:0000256" key="4">
    <source>
        <dbReference type="ARBA" id="ARBA00022692"/>
    </source>
</evidence>
<evidence type="ECO:0000256" key="6">
    <source>
        <dbReference type="ARBA" id="ARBA00023136"/>
    </source>
</evidence>
<evidence type="ECO:0000256" key="2">
    <source>
        <dbReference type="ARBA" id="ARBA00010992"/>
    </source>
</evidence>
<keyword evidence="3" id="KW-0813">Transport</keyword>
<dbReference type="Proteomes" id="UP001058974">
    <property type="component" value="Chromosome 5"/>
</dbReference>
<comment type="subcellular location">
    <subcellularLocation>
        <location evidence="1">Membrane</location>
        <topology evidence="1">Multi-pass membrane protein</topology>
    </subcellularLocation>
</comment>
<evidence type="ECO:0000256" key="3">
    <source>
        <dbReference type="ARBA" id="ARBA00022597"/>
    </source>
</evidence>
<proteinExistence type="inferred from homology"/>
<keyword evidence="6 7" id="KW-0472">Membrane</keyword>
<dbReference type="Gramene" id="Psat05G0207200-T4">
    <property type="protein sequence ID" value="KAI5405152.1"/>
    <property type="gene ID" value="KIW84_052072"/>
</dbReference>
<dbReference type="PROSITE" id="PS50850">
    <property type="entry name" value="MFS"/>
    <property type="match status" value="1"/>
</dbReference>
<dbReference type="PANTHER" id="PTHR48021:SF13">
    <property type="entry name" value="SUGAR TRANSPORTER ERD6-LIKE 7"/>
    <property type="match status" value="1"/>
</dbReference>
<comment type="similarity">
    <text evidence="2">Belongs to the major facilitator superfamily. Sugar transporter (TC 2.A.1.1) family.</text>
</comment>
<dbReference type="Gene3D" id="1.20.1250.20">
    <property type="entry name" value="MFS general substrate transporter like domains"/>
    <property type="match status" value="1"/>
</dbReference>
<gene>
    <name evidence="9" type="ORF">KIW84_052072</name>
</gene>
<feature type="transmembrane region" description="Helical" evidence="7">
    <location>
        <begin position="21"/>
        <end position="39"/>
    </location>
</feature>
<sequence>KVPVFIAEIAPKERRGVLTTLNQFMIVIGGSTAFIFGTILSWRALSIIGLIPTVVLLLGLFFIPESPRWLAKRGLTKDFVAALQILRGKDADISQEAKEIQDYITSLEKLAKPKVLDLFQKRYLRSLTVDWSRAYGLPAIWWNQWSWFLC</sequence>
<dbReference type="InterPro" id="IPR050549">
    <property type="entry name" value="MFS_Trehalose_Transporter"/>
</dbReference>
<dbReference type="InterPro" id="IPR036259">
    <property type="entry name" value="MFS_trans_sf"/>
</dbReference>
<name>A0A9D4WP45_PEA</name>
<dbReference type="GO" id="GO:0016020">
    <property type="term" value="C:membrane"/>
    <property type="evidence" value="ECO:0007669"/>
    <property type="project" value="UniProtKB-SubCell"/>
</dbReference>
<evidence type="ECO:0000313" key="10">
    <source>
        <dbReference type="Proteomes" id="UP001058974"/>
    </source>
</evidence>
<comment type="caution">
    <text evidence="9">The sequence shown here is derived from an EMBL/GenBank/DDBJ whole genome shotgun (WGS) entry which is preliminary data.</text>
</comment>
<dbReference type="InterPro" id="IPR020846">
    <property type="entry name" value="MFS_dom"/>
</dbReference>
<dbReference type="GO" id="GO:0022857">
    <property type="term" value="F:transmembrane transporter activity"/>
    <property type="evidence" value="ECO:0007669"/>
    <property type="project" value="InterPro"/>
</dbReference>
<dbReference type="PANTHER" id="PTHR48021">
    <property type="match status" value="1"/>
</dbReference>
<dbReference type="EMBL" id="JAMSHJ010000005">
    <property type="protein sequence ID" value="KAI5405152.1"/>
    <property type="molecule type" value="Genomic_DNA"/>
</dbReference>
<protein>
    <recommendedName>
        <fullName evidence="8">Major facilitator superfamily (MFS) profile domain-containing protein</fullName>
    </recommendedName>
</protein>
<feature type="non-terminal residue" evidence="9">
    <location>
        <position position="150"/>
    </location>
</feature>
<feature type="domain" description="Major facilitator superfamily (MFS) profile" evidence="8">
    <location>
        <begin position="1"/>
        <end position="150"/>
    </location>
</feature>
<keyword evidence="5 7" id="KW-1133">Transmembrane helix</keyword>
<evidence type="ECO:0000256" key="7">
    <source>
        <dbReference type="SAM" id="Phobius"/>
    </source>
</evidence>
<feature type="transmembrane region" description="Helical" evidence="7">
    <location>
        <begin position="45"/>
        <end position="63"/>
    </location>
</feature>
<evidence type="ECO:0000259" key="8">
    <source>
        <dbReference type="PROSITE" id="PS50850"/>
    </source>
</evidence>
<reference evidence="9 10" key="1">
    <citation type="journal article" date="2022" name="Nat. Genet.">
        <title>Improved pea reference genome and pan-genome highlight genomic features and evolutionary characteristics.</title>
        <authorList>
            <person name="Yang T."/>
            <person name="Liu R."/>
            <person name="Luo Y."/>
            <person name="Hu S."/>
            <person name="Wang D."/>
            <person name="Wang C."/>
            <person name="Pandey M.K."/>
            <person name="Ge S."/>
            <person name="Xu Q."/>
            <person name="Li N."/>
            <person name="Li G."/>
            <person name="Huang Y."/>
            <person name="Saxena R.K."/>
            <person name="Ji Y."/>
            <person name="Li M."/>
            <person name="Yan X."/>
            <person name="He Y."/>
            <person name="Liu Y."/>
            <person name="Wang X."/>
            <person name="Xiang C."/>
            <person name="Varshney R.K."/>
            <person name="Ding H."/>
            <person name="Gao S."/>
            <person name="Zong X."/>
        </authorList>
    </citation>
    <scope>NUCLEOTIDE SEQUENCE [LARGE SCALE GENOMIC DNA]</scope>
    <source>
        <strain evidence="9 10">cv. Zhongwan 6</strain>
    </source>
</reference>
<evidence type="ECO:0000313" key="9">
    <source>
        <dbReference type="EMBL" id="KAI5405152.1"/>
    </source>
</evidence>
<dbReference type="AlphaFoldDB" id="A0A9D4WP45"/>
<dbReference type="InterPro" id="IPR005828">
    <property type="entry name" value="MFS_sugar_transport-like"/>
</dbReference>
<evidence type="ECO:0000256" key="5">
    <source>
        <dbReference type="ARBA" id="ARBA00022989"/>
    </source>
</evidence>
<keyword evidence="3" id="KW-0762">Sugar transport</keyword>
<organism evidence="9 10">
    <name type="scientific">Pisum sativum</name>
    <name type="common">Garden pea</name>
    <name type="synonym">Lathyrus oleraceus</name>
    <dbReference type="NCBI Taxonomy" id="3888"/>
    <lineage>
        <taxon>Eukaryota</taxon>
        <taxon>Viridiplantae</taxon>
        <taxon>Streptophyta</taxon>
        <taxon>Embryophyta</taxon>
        <taxon>Tracheophyta</taxon>
        <taxon>Spermatophyta</taxon>
        <taxon>Magnoliopsida</taxon>
        <taxon>eudicotyledons</taxon>
        <taxon>Gunneridae</taxon>
        <taxon>Pentapetalae</taxon>
        <taxon>rosids</taxon>
        <taxon>fabids</taxon>
        <taxon>Fabales</taxon>
        <taxon>Fabaceae</taxon>
        <taxon>Papilionoideae</taxon>
        <taxon>50 kb inversion clade</taxon>
        <taxon>NPAAA clade</taxon>
        <taxon>Hologalegina</taxon>
        <taxon>IRL clade</taxon>
        <taxon>Fabeae</taxon>
        <taxon>Lathyrus</taxon>
    </lineage>
</organism>